<comment type="caution">
    <text evidence="3">The sequence shown here is derived from an EMBL/GenBank/DDBJ whole genome shotgun (WGS) entry which is preliminary data.</text>
</comment>
<dbReference type="PANTHER" id="PTHR36834">
    <property type="entry name" value="MEMBRANE PROTEIN-RELATED"/>
    <property type="match status" value="1"/>
</dbReference>
<dbReference type="InterPro" id="IPR006976">
    <property type="entry name" value="VanZ-like"/>
</dbReference>
<dbReference type="Pfam" id="PF04892">
    <property type="entry name" value="VanZ"/>
    <property type="match status" value="1"/>
</dbReference>
<feature type="transmembrane region" description="Helical" evidence="1">
    <location>
        <begin position="69"/>
        <end position="85"/>
    </location>
</feature>
<dbReference type="PANTHER" id="PTHR36834:SF1">
    <property type="entry name" value="INTEGRAL MEMBRANE PROTEIN"/>
    <property type="match status" value="1"/>
</dbReference>
<name>A0A7W7BQT0_9MICO</name>
<evidence type="ECO:0000313" key="4">
    <source>
        <dbReference type="Proteomes" id="UP000573729"/>
    </source>
</evidence>
<evidence type="ECO:0000256" key="1">
    <source>
        <dbReference type="SAM" id="Phobius"/>
    </source>
</evidence>
<accession>A0A7W7BQT0</accession>
<keyword evidence="1" id="KW-1133">Transmembrane helix</keyword>
<dbReference type="Proteomes" id="UP000573729">
    <property type="component" value="Unassembled WGS sequence"/>
</dbReference>
<dbReference type="EMBL" id="JACHMD010000001">
    <property type="protein sequence ID" value="MBB4666151.1"/>
    <property type="molecule type" value="Genomic_DNA"/>
</dbReference>
<keyword evidence="1" id="KW-0472">Membrane</keyword>
<dbReference type="RefSeq" id="WP_184215512.1">
    <property type="nucleotide sequence ID" value="NZ_JACHMD010000001.1"/>
</dbReference>
<sequence length="144" mass="15585">MPSPTEIAPRPPDPRARADRMPQLLLLAYLVALALTAFWPTPVDAGLAPLLETVTRHFPVVTHARVEFAANIALFLPIGVLLPLMMPRTLVLPVALVATVAIESTQALLLDARVPSVLDIIANTTGACLGLLILEAFRARRRRT</sequence>
<feature type="transmembrane region" description="Helical" evidence="1">
    <location>
        <begin position="90"/>
        <end position="110"/>
    </location>
</feature>
<gene>
    <name evidence="3" type="ORF">BKA24_000860</name>
</gene>
<evidence type="ECO:0000313" key="3">
    <source>
        <dbReference type="EMBL" id="MBB4666151.1"/>
    </source>
</evidence>
<dbReference type="AlphaFoldDB" id="A0A7W7BQT0"/>
<keyword evidence="4" id="KW-1185">Reference proteome</keyword>
<feature type="transmembrane region" description="Helical" evidence="1">
    <location>
        <begin position="116"/>
        <end position="137"/>
    </location>
</feature>
<feature type="domain" description="VanZ-like" evidence="2">
    <location>
        <begin position="27"/>
        <end position="136"/>
    </location>
</feature>
<dbReference type="InterPro" id="IPR053150">
    <property type="entry name" value="Teicoplanin_resist-assoc"/>
</dbReference>
<reference evidence="3 4" key="1">
    <citation type="submission" date="2020-08" db="EMBL/GenBank/DDBJ databases">
        <title>Sequencing the genomes of 1000 actinobacteria strains.</title>
        <authorList>
            <person name="Klenk H.-P."/>
        </authorList>
    </citation>
    <scope>NUCLEOTIDE SEQUENCE [LARGE SCALE GENOMIC DNA]</scope>
    <source>
        <strain evidence="3 4">DSM 24947</strain>
    </source>
</reference>
<keyword evidence="1" id="KW-0812">Transmembrane</keyword>
<organism evidence="3 4">
    <name type="scientific">Microbacterium marinum</name>
    <dbReference type="NCBI Taxonomy" id="421115"/>
    <lineage>
        <taxon>Bacteria</taxon>
        <taxon>Bacillati</taxon>
        <taxon>Actinomycetota</taxon>
        <taxon>Actinomycetes</taxon>
        <taxon>Micrococcales</taxon>
        <taxon>Microbacteriaceae</taxon>
        <taxon>Microbacterium</taxon>
    </lineage>
</organism>
<protein>
    <submittedName>
        <fullName evidence="3">VanZ family protein</fullName>
    </submittedName>
</protein>
<proteinExistence type="predicted"/>
<evidence type="ECO:0000259" key="2">
    <source>
        <dbReference type="Pfam" id="PF04892"/>
    </source>
</evidence>